<dbReference type="Gene3D" id="2.60.480.10">
    <property type="entry name" value="eubacterium ventriosum atcc domain"/>
    <property type="match status" value="1"/>
</dbReference>
<dbReference type="STRING" id="930129.SAMN05216352_101110"/>
<feature type="domain" description="Stage V sporulation protein AA" evidence="3">
    <location>
        <begin position="3"/>
        <end position="88"/>
    </location>
</feature>
<evidence type="ECO:0000313" key="5">
    <source>
        <dbReference type="Proteomes" id="UP000199017"/>
    </source>
</evidence>
<keyword evidence="2" id="KW-1133">Transmembrane helix</keyword>
<sequence length="214" mass="24624">MHQQIYMQLYTGITVQPGQDLYLKDVARLEGEAESLRPLMSVHLYSISRTDKTHVVLDILTILQKIHKQFPEIDITVVGPEQTVIEVTIEKKLISPLMLVLVWFLLFTGAALAIMNFHEDVSMLAVHQKLYTLVTGKQSEQPLLLQVPYSIGLGLGMILFFNHVFKKRINEEPSPLEIEMFHYKKDIEEYLADTESDRSSKPWQSKLYSPYSSD</sequence>
<dbReference type="Pfam" id="PF12164">
    <property type="entry name" value="SporV_AA"/>
    <property type="match status" value="1"/>
</dbReference>
<protein>
    <submittedName>
        <fullName evidence="4">Stage V sporulation protein AA</fullName>
    </submittedName>
</protein>
<proteinExistence type="predicted"/>
<reference evidence="4 5" key="1">
    <citation type="submission" date="2016-10" db="EMBL/GenBank/DDBJ databases">
        <authorList>
            <person name="de Groot N.N."/>
        </authorList>
    </citation>
    <scope>NUCLEOTIDE SEQUENCE [LARGE SCALE GENOMIC DNA]</scope>
    <source>
        <strain evidence="5">P4B,CCM 7963,CECT 7998,DSM 25260,IBRC-M 10614,KCTC 13821</strain>
    </source>
</reference>
<dbReference type="Proteomes" id="UP000199017">
    <property type="component" value="Unassembled WGS sequence"/>
</dbReference>
<dbReference type="AlphaFoldDB" id="A0A1G8BX36"/>
<dbReference type="RefSeq" id="WP_091579435.1">
    <property type="nucleotide sequence ID" value="NZ_FNDU01000001.1"/>
</dbReference>
<gene>
    <name evidence="4" type="ORF">SAMN05216352_101110</name>
</gene>
<organism evidence="4 5">
    <name type="scientific">Alteribacillus bidgolensis</name>
    <dbReference type="NCBI Taxonomy" id="930129"/>
    <lineage>
        <taxon>Bacteria</taxon>
        <taxon>Bacillati</taxon>
        <taxon>Bacillota</taxon>
        <taxon>Bacilli</taxon>
        <taxon>Bacillales</taxon>
        <taxon>Bacillaceae</taxon>
        <taxon>Alteribacillus</taxon>
    </lineage>
</organism>
<feature type="region of interest" description="Disordered" evidence="1">
    <location>
        <begin position="194"/>
        <end position="214"/>
    </location>
</feature>
<accession>A0A1G8BX36</accession>
<name>A0A1G8BX36_9BACI</name>
<dbReference type="InterPro" id="IPR021997">
    <property type="entry name" value="SporV_AA"/>
</dbReference>
<feature type="transmembrane region" description="Helical" evidence="2">
    <location>
        <begin position="147"/>
        <end position="165"/>
    </location>
</feature>
<evidence type="ECO:0000259" key="3">
    <source>
        <dbReference type="Pfam" id="PF12164"/>
    </source>
</evidence>
<keyword evidence="2" id="KW-0472">Membrane</keyword>
<dbReference type="InterPro" id="IPR038548">
    <property type="entry name" value="SporV_AA_N_sf"/>
</dbReference>
<dbReference type="EMBL" id="FNDU01000001">
    <property type="protein sequence ID" value="SDH37643.1"/>
    <property type="molecule type" value="Genomic_DNA"/>
</dbReference>
<feature type="transmembrane region" description="Helical" evidence="2">
    <location>
        <begin position="97"/>
        <end position="117"/>
    </location>
</feature>
<feature type="compositionally biased region" description="Polar residues" evidence="1">
    <location>
        <begin position="201"/>
        <end position="214"/>
    </location>
</feature>
<evidence type="ECO:0000256" key="1">
    <source>
        <dbReference type="SAM" id="MobiDB-lite"/>
    </source>
</evidence>
<evidence type="ECO:0000313" key="4">
    <source>
        <dbReference type="EMBL" id="SDH37643.1"/>
    </source>
</evidence>
<dbReference type="OrthoDB" id="9782754at2"/>
<keyword evidence="2" id="KW-0812">Transmembrane</keyword>
<evidence type="ECO:0000256" key="2">
    <source>
        <dbReference type="SAM" id="Phobius"/>
    </source>
</evidence>
<keyword evidence="5" id="KW-1185">Reference proteome</keyword>